<comment type="similarity">
    <text evidence="1">Belongs to the protease inhibitor I3 (leguminous Kunitz-type inhibitor) family.</text>
</comment>
<evidence type="ECO:0000313" key="4">
    <source>
        <dbReference type="EMBL" id="KAK9675897.1"/>
    </source>
</evidence>
<keyword evidence="5" id="KW-1185">Reference proteome</keyword>
<proteinExistence type="inferred from homology"/>
<dbReference type="PRINTS" id="PR00291">
    <property type="entry name" value="KUNITZINHBTR"/>
</dbReference>
<dbReference type="EMBL" id="JBDFQZ010000011">
    <property type="protein sequence ID" value="KAK9675897.1"/>
    <property type="molecule type" value="Genomic_DNA"/>
</dbReference>
<evidence type="ECO:0000313" key="5">
    <source>
        <dbReference type="Proteomes" id="UP001443914"/>
    </source>
</evidence>
<organism evidence="4 5">
    <name type="scientific">Saponaria officinalis</name>
    <name type="common">Common soapwort</name>
    <name type="synonym">Lychnis saponaria</name>
    <dbReference type="NCBI Taxonomy" id="3572"/>
    <lineage>
        <taxon>Eukaryota</taxon>
        <taxon>Viridiplantae</taxon>
        <taxon>Streptophyta</taxon>
        <taxon>Embryophyta</taxon>
        <taxon>Tracheophyta</taxon>
        <taxon>Spermatophyta</taxon>
        <taxon>Magnoliopsida</taxon>
        <taxon>eudicotyledons</taxon>
        <taxon>Gunneridae</taxon>
        <taxon>Pentapetalae</taxon>
        <taxon>Caryophyllales</taxon>
        <taxon>Caryophyllaceae</taxon>
        <taxon>Caryophylleae</taxon>
        <taxon>Saponaria</taxon>
    </lineage>
</organism>
<dbReference type="InterPro" id="IPR011065">
    <property type="entry name" value="Kunitz_inhibitor_STI-like_sf"/>
</dbReference>
<accession>A0AAW1HHN5</accession>
<comment type="caution">
    <text evidence="4">The sequence shown here is derived from an EMBL/GenBank/DDBJ whole genome shotgun (WGS) entry which is preliminary data.</text>
</comment>
<reference evidence="4" key="1">
    <citation type="submission" date="2024-03" db="EMBL/GenBank/DDBJ databases">
        <title>WGS assembly of Saponaria officinalis var. Norfolk2.</title>
        <authorList>
            <person name="Jenkins J."/>
            <person name="Shu S."/>
            <person name="Grimwood J."/>
            <person name="Barry K."/>
            <person name="Goodstein D."/>
            <person name="Schmutz J."/>
            <person name="Leebens-Mack J."/>
            <person name="Osbourn A."/>
        </authorList>
    </citation>
    <scope>NUCLEOTIDE SEQUENCE [LARGE SCALE GENOMIC DNA]</scope>
    <source>
        <strain evidence="4">JIC</strain>
    </source>
</reference>
<evidence type="ECO:0000256" key="3">
    <source>
        <dbReference type="SAM" id="SignalP"/>
    </source>
</evidence>
<evidence type="ECO:0008006" key="6">
    <source>
        <dbReference type="Google" id="ProtNLM"/>
    </source>
</evidence>
<sequence>MIRITLTFPIFLLPFLLYSTSKTTILDTTGRPLRHNSMYYILPSTPGHGGGLKMTPKNKTSPCPLYVSQHDHEIYPGLPVWFLPTNSKDTQITASTDYNILFNALNPCLESAAWQLVTETVTRKRYVVTGGAIGNPGEKTVYSWFQIEKAGQGKFEYKIMFCPNVCPSCMLRCGHLGVYAQDDGNILLGVTGRALLISFKKA</sequence>
<feature type="signal peptide" evidence="3">
    <location>
        <begin position="1"/>
        <end position="23"/>
    </location>
</feature>
<dbReference type="Pfam" id="PF00197">
    <property type="entry name" value="Kunitz_legume"/>
    <property type="match status" value="1"/>
</dbReference>
<dbReference type="Proteomes" id="UP001443914">
    <property type="component" value="Unassembled WGS sequence"/>
</dbReference>
<dbReference type="PANTHER" id="PTHR33107">
    <property type="entry name" value="KUNITZ TRYPSIN INHIBITOR 2"/>
    <property type="match status" value="1"/>
</dbReference>
<dbReference type="GO" id="GO:0004866">
    <property type="term" value="F:endopeptidase inhibitor activity"/>
    <property type="evidence" value="ECO:0007669"/>
    <property type="project" value="InterPro"/>
</dbReference>
<dbReference type="Gene3D" id="2.80.10.50">
    <property type="match status" value="1"/>
</dbReference>
<evidence type="ECO:0000256" key="1">
    <source>
        <dbReference type="ARBA" id="ARBA00005440"/>
    </source>
</evidence>
<feature type="chain" id="PRO_5043688016" description="Miraculin-like" evidence="3">
    <location>
        <begin position="24"/>
        <end position="202"/>
    </location>
</feature>
<name>A0AAW1HHN5_SAPOF</name>
<dbReference type="SMART" id="SM00452">
    <property type="entry name" value="STI"/>
    <property type="match status" value="1"/>
</dbReference>
<protein>
    <recommendedName>
        <fullName evidence="6">Miraculin-like</fullName>
    </recommendedName>
</protein>
<dbReference type="InterPro" id="IPR002160">
    <property type="entry name" value="Prot_inh_Kunz-lg"/>
</dbReference>
<dbReference type="PANTHER" id="PTHR33107:SF81">
    <property type="entry name" value="TRYPSIN INHIBITOR A"/>
    <property type="match status" value="1"/>
</dbReference>
<dbReference type="SUPFAM" id="SSF50386">
    <property type="entry name" value="STI-like"/>
    <property type="match status" value="1"/>
</dbReference>
<keyword evidence="3" id="KW-0732">Signal</keyword>
<dbReference type="PROSITE" id="PS00283">
    <property type="entry name" value="SOYBEAN_KUNITZ"/>
    <property type="match status" value="1"/>
</dbReference>
<dbReference type="AlphaFoldDB" id="A0AAW1HHN5"/>
<gene>
    <name evidence="4" type="ORF">RND81_11G039600</name>
</gene>
<evidence type="ECO:0000256" key="2">
    <source>
        <dbReference type="ARBA" id="ARBA00023157"/>
    </source>
</evidence>
<keyword evidence="2" id="KW-1015">Disulfide bond</keyword>